<dbReference type="SUPFAM" id="SSF50346">
    <property type="entry name" value="PRC-barrel domain"/>
    <property type="match status" value="1"/>
</dbReference>
<gene>
    <name evidence="2" type="ORF">MARGE09_P0720</name>
</gene>
<feature type="domain" description="PRC-barrel" evidence="1">
    <location>
        <begin position="7"/>
        <end position="81"/>
    </location>
</feature>
<dbReference type="EMBL" id="AP023086">
    <property type="protein sequence ID" value="BCD96520.1"/>
    <property type="molecule type" value="Genomic_DNA"/>
</dbReference>
<accession>A0AAN1WF96</accession>
<dbReference type="RefSeq" id="WP_236986016.1">
    <property type="nucleotide sequence ID" value="NZ_AP023086.1"/>
</dbReference>
<dbReference type="Proteomes" id="UP001320119">
    <property type="component" value="Chromosome"/>
</dbReference>
<sequence length="119" mass="13342">MNTPLLSASSMRDFSVKNIEGKDIGEIKDLVVDWNDGKVAYAVLSFGGFMGLGEKLFAIPLDQFSFDTKNEELVLNVSKERLKDAPGFDKDNWPQYPDAEFINSVYRHYSASPACRKQG</sequence>
<dbReference type="InterPro" id="IPR027275">
    <property type="entry name" value="PRC-brl_dom"/>
</dbReference>
<dbReference type="AlphaFoldDB" id="A0AAN1WF96"/>
<evidence type="ECO:0000259" key="1">
    <source>
        <dbReference type="Pfam" id="PF05239"/>
    </source>
</evidence>
<dbReference type="PANTHER" id="PTHR36505:SF1">
    <property type="entry name" value="BLR1072 PROTEIN"/>
    <property type="match status" value="1"/>
</dbReference>
<evidence type="ECO:0000313" key="3">
    <source>
        <dbReference type="Proteomes" id="UP001320119"/>
    </source>
</evidence>
<proteinExistence type="predicted"/>
<dbReference type="Gene3D" id="2.30.30.240">
    <property type="entry name" value="PRC-barrel domain"/>
    <property type="match status" value="1"/>
</dbReference>
<name>A0AAN1WF96_9GAMM</name>
<dbReference type="PANTHER" id="PTHR36505">
    <property type="entry name" value="BLR1072 PROTEIN"/>
    <property type="match status" value="1"/>
</dbReference>
<dbReference type="KEGG" id="marq:MARGE09_P0720"/>
<dbReference type="InterPro" id="IPR011033">
    <property type="entry name" value="PRC_barrel-like_sf"/>
</dbReference>
<dbReference type="Pfam" id="PF05239">
    <property type="entry name" value="PRC"/>
    <property type="match status" value="1"/>
</dbReference>
<keyword evidence="3" id="KW-1185">Reference proteome</keyword>
<organism evidence="2 3">
    <name type="scientific">Marinagarivorans cellulosilyticus</name>
    <dbReference type="NCBI Taxonomy" id="2721545"/>
    <lineage>
        <taxon>Bacteria</taxon>
        <taxon>Pseudomonadati</taxon>
        <taxon>Pseudomonadota</taxon>
        <taxon>Gammaproteobacteria</taxon>
        <taxon>Cellvibrionales</taxon>
        <taxon>Cellvibrionaceae</taxon>
        <taxon>Marinagarivorans</taxon>
    </lineage>
</organism>
<evidence type="ECO:0000313" key="2">
    <source>
        <dbReference type="EMBL" id="BCD96520.1"/>
    </source>
</evidence>
<reference evidence="2 3" key="1">
    <citation type="journal article" date="2022" name="IScience">
        <title>An ultrasensitive nanofiber-based assay for enzymatic hydrolysis and deep-sea microbial degradation of cellulose.</title>
        <authorList>
            <person name="Tsudome M."/>
            <person name="Tachioka M."/>
            <person name="Miyazaki M."/>
            <person name="Uchimura K."/>
            <person name="Tsuda M."/>
            <person name="Takaki Y."/>
            <person name="Deguchi S."/>
        </authorList>
    </citation>
    <scope>NUCLEOTIDE SEQUENCE [LARGE SCALE GENOMIC DNA]</scope>
    <source>
        <strain evidence="2 3">GE09</strain>
    </source>
</reference>
<protein>
    <recommendedName>
        <fullName evidence="1">PRC-barrel domain-containing protein</fullName>
    </recommendedName>
</protein>